<evidence type="ECO:0000313" key="3">
    <source>
        <dbReference type="Proteomes" id="UP000593561"/>
    </source>
</evidence>
<keyword evidence="3" id="KW-1185">Reference proteome</keyword>
<feature type="compositionally biased region" description="Basic and acidic residues" evidence="1">
    <location>
        <begin position="62"/>
        <end position="75"/>
    </location>
</feature>
<gene>
    <name evidence="2" type="ORF">Godav_005318</name>
</gene>
<dbReference type="EMBL" id="JABFAC010243560">
    <property type="protein sequence ID" value="MBA0635883.1"/>
    <property type="molecule type" value="Genomic_DNA"/>
</dbReference>
<dbReference type="Proteomes" id="UP000593561">
    <property type="component" value="Unassembled WGS sequence"/>
</dbReference>
<proteinExistence type="predicted"/>
<evidence type="ECO:0000256" key="1">
    <source>
        <dbReference type="SAM" id="MobiDB-lite"/>
    </source>
</evidence>
<accession>A0A7J8TCK4</accession>
<organism evidence="2 3">
    <name type="scientific">Gossypium davidsonii</name>
    <name type="common">Davidson's cotton</name>
    <name type="synonym">Gossypium klotzschianum subsp. davidsonii</name>
    <dbReference type="NCBI Taxonomy" id="34287"/>
    <lineage>
        <taxon>Eukaryota</taxon>
        <taxon>Viridiplantae</taxon>
        <taxon>Streptophyta</taxon>
        <taxon>Embryophyta</taxon>
        <taxon>Tracheophyta</taxon>
        <taxon>Spermatophyta</taxon>
        <taxon>Magnoliopsida</taxon>
        <taxon>eudicotyledons</taxon>
        <taxon>Gunneridae</taxon>
        <taxon>Pentapetalae</taxon>
        <taxon>rosids</taxon>
        <taxon>malvids</taxon>
        <taxon>Malvales</taxon>
        <taxon>Malvaceae</taxon>
        <taxon>Malvoideae</taxon>
        <taxon>Gossypium</taxon>
    </lineage>
</organism>
<evidence type="ECO:0000313" key="2">
    <source>
        <dbReference type="EMBL" id="MBA0635883.1"/>
    </source>
</evidence>
<sequence>MHLRLDADVQKLQEVTTIDENCWAGKDFGAVATRGSIRKKQGRWVGNKILGESSGEGNFRMTDFRNSKPSSRTES</sequence>
<comment type="caution">
    <text evidence="2">The sequence shown here is derived from an EMBL/GenBank/DDBJ whole genome shotgun (WGS) entry which is preliminary data.</text>
</comment>
<dbReference type="AlphaFoldDB" id="A0A7J8TCK4"/>
<feature type="region of interest" description="Disordered" evidence="1">
    <location>
        <begin position="56"/>
        <end position="75"/>
    </location>
</feature>
<reference evidence="2 3" key="1">
    <citation type="journal article" date="2019" name="Genome Biol. Evol.">
        <title>Insights into the evolution of the New World diploid cottons (Gossypium, subgenus Houzingenia) based on genome sequencing.</title>
        <authorList>
            <person name="Grover C.E."/>
            <person name="Arick M.A. 2nd"/>
            <person name="Thrash A."/>
            <person name="Conover J.L."/>
            <person name="Sanders W.S."/>
            <person name="Peterson D.G."/>
            <person name="Frelichowski J.E."/>
            <person name="Scheffler J.A."/>
            <person name="Scheffler B.E."/>
            <person name="Wendel J.F."/>
        </authorList>
    </citation>
    <scope>NUCLEOTIDE SEQUENCE [LARGE SCALE GENOMIC DNA]</scope>
    <source>
        <strain evidence="2">27</strain>
        <tissue evidence="2">Leaf</tissue>
    </source>
</reference>
<name>A0A7J8TCK4_GOSDV</name>
<protein>
    <submittedName>
        <fullName evidence="2">Uncharacterized protein</fullName>
    </submittedName>
</protein>